<dbReference type="Pfam" id="PF18925">
    <property type="entry name" value="DUF5675"/>
    <property type="match status" value="1"/>
</dbReference>
<name>A0AA92ULY0_9BACT</name>
<evidence type="ECO:0000259" key="1">
    <source>
        <dbReference type="Pfam" id="PF18925"/>
    </source>
</evidence>
<proteinExistence type="predicted"/>
<evidence type="ECO:0000313" key="2">
    <source>
        <dbReference type="EMBL" id="RGX90974.1"/>
    </source>
</evidence>
<gene>
    <name evidence="2" type="ORF">DXA63_13605</name>
</gene>
<dbReference type="InterPro" id="IPR043732">
    <property type="entry name" value="DUF5675"/>
</dbReference>
<feature type="domain" description="DUF5675" evidence="1">
    <location>
        <begin position="8"/>
        <end position="174"/>
    </location>
</feature>
<protein>
    <recommendedName>
        <fullName evidence="1">DUF5675 domain-containing protein</fullName>
    </recommendedName>
</protein>
<sequence>MFTYADSLKRIAKKKTYTIGRLYILKDEDVKKRTIESVNKCRGLKTVCEVPAEKLNADSYFCDTLEPCWRNLLGVELSPAEENVRLGRVSGKKAQKMKGTTAIPEGTYPVVISKSPRFQMWLPLLLGVPNFEGIRIHAGNYPDDTQGCILVGENRVKGMVVNSRIWLHRLINAITAARDREESIWGTIL</sequence>
<evidence type="ECO:0000313" key="3">
    <source>
        <dbReference type="Proteomes" id="UP000285604"/>
    </source>
</evidence>
<comment type="caution">
    <text evidence="2">The sequence shown here is derived from an EMBL/GenBank/DDBJ whole genome shotgun (WGS) entry which is preliminary data.</text>
</comment>
<dbReference type="EMBL" id="QSCI01000088">
    <property type="protein sequence ID" value="RGX90974.1"/>
    <property type="molecule type" value="Genomic_DNA"/>
</dbReference>
<reference evidence="2 3" key="1">
    <citation type="submission" date="2018-08" db="EMBL/GenBank/DDBJ databases">
        <title>A genome reference for cultivated species of the human gut microbiota.</title>
        <authorList>
            <person name="Zou Y."/>
            <person name="Xue W."/>
            <person name="Luo G."/>
        </authorList>
    </citation>
    <scope>NUCLEOTIDE SEQUENCE [LARGE SCALE GENOMIC DNA]</scope>
    <source>
        <strain evidence="2 3">OF03-3</strain>
    </source>
</reference>
<accession>A0AA92ULY0</accession>
<organism evidence="2 3">
    <name type="scientific">Segatella copri</name>
    <dbReference type="NCBI Taxonomy" id="165179"/>
    <lineage>
        <taxon>Bacteria</taxon>
        <taxon>Pseudomonadati</taxon>
        <taxon>Bacteroidota</taxon>
        <taxon>Bacteroidia</taxon>
        <taxon>Bacteroidales</taxon>
        <taxon>Prevotellaceae</taxon>
        <taxon>Segatella</taxon>
    </lineage>
</organism>
<dbReference type="Proteomes" id="UP000285604">
    <property type="component" value="Unassembled WGS sequence"/>
</dbReference>
<dbReference type="AlphaFoldDB" id="A0AA92ULY0"/>